<organism evidence="3 4">
    <name type="scientific">Arenibacterium halophilum</name>
    <dbReference type="NCBI Taxonomy" id="2583821"/>
    <lineage>
        <taxon>Bacteria</taxon>
        <taxon>Pseudomonadati</taxon>
        <taxon>Pseudomonadota</taxon>
        <taxon>Alphaproteobacteria</taxon>
        <taxon>Rhodobacterales</taxon>
        <taxon>Paracoccaceae</taxon>
        <taxon>Arenibacterium</taxon>
    </lineage>
</organism>
<dbReference type="InterPro" id="IPR052048">
    <property type="entry name" value="ST_Response_Regulator"/>
</dbReference>
<evidence type="ECO:0000256" key="1">
    <source>
        <dbReference type="PROSITE-ProRule" id="PRU00169"/>
    </source>
</evidence>
<protein>
    <submittedName>
        <fullName evidence="3">Response regulator</fullName>
    </submittedName>
</protein>
<accession>A0ABY2X7V5</accession>
<proteinExistence type="predicted"/>
<feature type="domain" description="Response regulatory" evidence="2">
    <location>
        <begin position="23"/>
        <end position="141"/>
    </location>
</feature>
<dbReference type="SUPFAM" id="SSF52172">
    <property type="entry name" value="CheY-like"/>
    <property type="match status" value="1"/>
</dbReference>
<evidence type="ECO:0000313" key="4">
    <source>
        <dbReference type="Proteomes" id="UP001191082"/>
    </source>
</evidence>
<dbReference type="PANTHER" id="PTHR43228:SF1">
    <property type="entry name" value="TWO-COMPONENT RESPONSE REGULATOR ARR22"/>
    <property type="match status" value="1"/>
</dbReference>
<evidence type="ECO:0000259" key="2">
    <source>
        <dbReference type="PROSITE" id="PS50110"/>
    </source>
</evidence>
<dbReference type="PROSITE" id="PS50110">
    <property type="entry name" value="RESPONSE_REGULATORY"/>
    <property type="match status" value="1"/>
</dbReference>
<keyword evidence="4" id="KW-1185">Reference proteome</keyword>
<comment type="caution">
    <text evidence="3">The sequence shown here is derived from an EMBL/GenBank/DDBJ whole genome shotgun (WGS) entry which is preliminary data.</text>
</comment>
<feature type="modified residue" description="4-aspartylphosphate" evidence="1">
    <location>
        <position position="74"/>
    </location>
</feature>
<dbReference type="SMART" id="SM00448">
    <property type="entry name" value="REC"/>
    <property type="match status" value="1"/>
</dbReference>
<keyword evidence="1" id="KW-0597">Phosphoprotein</keyword>
<name>A0ABY2X7V5_9RHOB</name>
<dbReference type="Pfam" id="PF00072">
    <property type="entry name" value="Response_reg"/>
    <property type="match status" value="1"/>
</dbReference>
<dbReference type="EMBL" id="VCPC01000003">
    <property type="protein sequence ID" value="TMV11477.1"/>
    <property type="molecule type" value="Genomic_DNA"/>
</dbReference>
<reference evidence="3 4" key="1">
    <citation type="submission" date="2019-05" db="EMBL/GenBank/DDBJ databases">
        <title>Marivita sp. nov. isolated from sea sediment.</title>
        <authorList>
            <person name="Kim W."/>
        </authorList>
    </citation>
    <scope>NUCLEOTIDE SEQUENCE [LARGE SCALE GENOMIC DNA]</scope>
    <source>
        <strain evidence="3 4">CAU 1492</strain>
    </source>
</reference>
<sequence length="244" mass="26395">MAETIIGGIPAPARRGFGGRVMRVLFLDDHRMDRRRLIETSREAGLEFEASEAANLDELSEALNGARFDLVFIDFHLGFDTGLDALATLRAHHENGSAIAIMVTSNGATETVVEAMRAGCSDYLVKDSLTVDSLRRAVAGAVERNMMLAAVTEQGAGLAELAQTSVRYWLSCGPEMKRLSVGLLQQIADIRALIDQDDEGRLALRRLQSDGGKLFALLDEMSELTADAATPKPTFVGQTRSLTA</sequence>
<dbReference type="CDD" id="cd00156">
    <property type="entry name" value="REC"/>
    <property type="match status" value="1"/>
</dbReference>
<dbReference type="Proteomes" id="UP001191082">
    <property type="component" value="Unassembled WGS sequence"/>
</dbReference>
<evidence type="ECO:0000313" key="3">
    <source>
        <dbReference type="EMBL" id="TMV11477.1"/>
    </source>
</evidence>
<dbReference type="Gene3D" id="3.40.50.2300">
    <property type="match status" value="1"/>
</dbReference>
<gene>
    <name evidence="3" type="ORF">FGK64_14425</name>
</gene>
<dbReference type="InterPro" id="IPR011006">
    <property type="entry name" value="CheY-like_superfamily"/>
</dbReference>
<dbReference type="PANTHER" id="PTHR43228">
    <property type="entry name" value="TWO-COMPONENT RESPONSE REGULATOR"/>
    <property type="match status" value="1"/>
</dbReference>
<dbReference type="InterPro" id="IPR001789">
    <property type="entry name" value="Sig_transdc_resp-reg_receiver"/>
</dbReference>